<evidence type="ECO:0000256" key="4">
    <source>
        <dbReference type="ARBA" id="ARBA00023098"/>
    </source>
</evidence>
<dbReference type="SUPFAM" id="SSF56024">
    <property type="entry name" value="Phospholipase D/nuclease"/>
    <property type="match status" value="1"/>
</dbReference>
<keyword evidence="2 7" id="KW-0808">Transferase</keyword>
<evidence type="ECO:0000313" key="8">
    <source>
        <dbReference type="EMBL" id="MES1920923.1"/>
    </source>
</evidence>
<comment type="similarity">
    <text evidence="7">Belongs to the CDP-alcohol phosphatidyltransferase class-II family.</text>
</comment>
<evidence type="ECO:0000256" key="1">
    <source>
        <dbReference type="ARBA" id="ARBA00022516"/>
    </source>
</evidence>
<dbReference type="PANTHER" id="PTHR12586">
    <property type="entry name" value="CDP-DIACYLGLYCEROL--SERINE O-PHOSPHATIDYLTRANSFERASE"/>
    <property type="match status" value="1"/>
</dbReference>
<protein>
    <recommendedName>
        <fullName evidence="7">CDP-diacylglycerol--glycerol-3-phosphate 3-phosphatidyltransferase</fullName>
        <ecNumber evidence="7">2.7.8.5</ecNumber>
    </recommendedName>
</protein>
<keyword evidence="7" id="KW-0067">ATP-binding</keyword>
<name>A0ABV2AMM8_9EUKA</name>
<evidence type="ECO:0000256" key="2">
    <source>
        <dbReference type="ARBA" id="ARBA00022679"/>
    </source>
</evidence>
<evidence type="ECO:0000256" key="5">
    <source>
        <dbReference type="ARBA" id="ARBA00023209"/>
    </source>
</evidence>
<keyword evidence="4 7" id="KW-0443">Lipid metabolism</keyword>
<keyword evidence="3" id="KW-0677">Repeat</keyword>
<comment type="pathway">
    <text evidence="7">Phospholipid metabolism; phosphatidylglycerol biosynthesis; phosphatidylglycerol from CDP-diacylglycerol: step 1/2.</text>
</comment>
<dbReference type="Proteomes" id="UP001439008">
    <property type="component" value="Unassembled WGS sequence"/>
</dbReference>
<keyword evidence="7" id="KW-0496">Mitochondrion</keyword>
<keyword evidence="6 7" id="KW-1208">Phospholipid metabolism</keyword>
<reference evidence="8 9" key="1">
    <citation type="journal article" date="2024" name="BMC Biol.">
        <title>Comparative genomics of Ascetosporea gives new insight into the evolutionary basis for animal parasitism in Rhizaria.</title>
        <authorList>
            <person name="Hiltunen Thoren M."/>
            <person name="Onut-Brannstrom I."/>
            <person name="Alfjorden A."/>
            <person name="Peckova H."/>
            <person name="Swords F."/>
            <person name="Hooper C."/>
            <person name="Holzer A.S."/>
            <person name="Bass D."/>
            <person name="Burki F."/>
        </authorList>
    </citation>
    <scope>NUCLEOTIDE SEQUENCE [LARGE SCALE GENOMIC DNA]</scope>
    <source>
        <strain evidence="8">20-A016</strain>
    </source>
</reference>
<evidence type="ECO:0000256" key="7">
    <source>
        <dbReference type="RuleBase" id="RU365024"/>
    </source>
</evidence>
<evidence type="ECO:0000256" key="6">
    <source>
        <dbReference type="ARBA" id="ARBA00023264"/>
    </source>
</evidence>
<keyword evidence="7" id="KW-0547">Nucleotide-binding</keyword>
<comment type="catalytic activity">
    <reaction evidence="7">
        <text>a CDP-1,2-diacyl-sn-glycerol + sn-glycerol 3-phosphate = a 1,2-diacyl-sn-glycero-3-phospho-(1'-sn-glycero-3'-phosphate) + CMP + H(+)</text>
        <dbReference type="Rhea" id="RHEA:12593"/>
        <dbReference type="ChEBI" id="CHEBI:15378"/>
        <dbReference type="ChEBI" id="CHEBI:57597"/>
        <dbReference type="ChEBI" id="CHEBI:58332"/>
        <dbReference type="ChEBI" id="CHEBI:60110"/>
        <dbReference type="ChEBI" id="CHEBI:60377"/>
        <dbReference type="EC" id="2.7.8.5"/>
    </reaction>
</comment>
<organism evidence="8 9">
    <name type="scientific">Bonamia ostreae</name>
    <dbReference type="NCBI Taxonomy" id="126728"/>
    <lineage>
        <taxon>Eukaryota</taxon>
        <taxon>Sar</taxon>
        <taxon>Rhizaria</taxon>
        <taxon>Endomyxa</taxon>
        <taxon>Ascetosporea</taxon>
        <taxon>Haplosporida</taxon>
        <taxon>Bonamia</taxon>
    </lineage>
</organism>
<evidence type="ECO:0000313" key="9">
    <source>
        <dbReference type="Proteomes" id="UP001439008"/>
    </source>
</evidence>
<dbReference type="GO" id="GO:0008444">
    <property type="term" value="F:CDP-diacylglycerol-glycerol-3-phosphate 3-phosphatidyltransferase activity"/>
    <property type="evidence" value="ECO:0007669"/>
    <property type="project" value="UniProtKB-EC"/>
</dbReference>
<dbReference type="InterPro" id="IPR016270">
    <property type="entry name" value="PGS1"/>
</dbReference>
<gene>
    <name evidence="8" type="primary">PGS1</name>
    <name evidence="8" type="ORF">MHBO_002531</name>
</gene>
<accession>A0ABV2AMM8</accession>
<comment type="caution">
    <text evidence="8">The sequence shown here is derived from an EMBL/GenBank/DDBJ whole genome shotgun (WGS) entry which is preliminary data.</text>
</comment>
<comment type="function">
    <text evidence="7">Functions in the biosynthesis of the anionic phospholipids phosphatidylglycerol and cardiolipin.</text>
</comment>
<keyword evidence="9" id="KW-1185">Reference proteome</keyword>
<keyword evidence="1 7" id="KW-0444">Lipid biosynthesis</keyword>
<proteinExistence type="inferred from homology"/>
<sequence length="160" mass="18459">MAKFYSNGVRLPVFSVNSKNIRILRSPSDFYRNLLELTKTARSRISLSSLYIGNDMMSKEMVSKAVLNKRENPGLKLNVVLDFYRATRDFKNSSVQTLKPLINMKSVFSHIDICLFLNPKHNILSGYLPERVKEIFGVQHSKIYAFDDNVILSGFFLRFL</sequence>
<evidence type="ECO:0000256" key="3">
    <source>
        <dbReference type="ARBA" id="ARBA00022737"/>
    </source>
</evidence>
<dbReference type="EMBL" id="JBDODL010000957">
    <property type="protein sequence ID" value="MES1920923.1"/>
    <property type="molecule type" value="Genomic_DNA"/>
</dbReference>
<comment type="subcellular location">
    <subcellularLocation>
        <location evidence="7">Mitochondrion</location>
    </subcellularLocation>
</comment>
<dbReference type="EC" id="2.7.8.5" evidence="7"/>
<dbReference type="PANTHER" id="PTHR12586:SF1">
    <property type="entry name" value="CDP-DIACYLGLYCEROL--GLYCEROL-3-PHOSPHATE 3-PHOSPHATIDYLTRANSFERASE, MITOCHONDRIAL"/>
    <property type="match status" value="1"/>
</dbReference>
<keyword evidence="5 7" id="KW-0594">Phospholipid biosynthesis</keyword>
<dbReference type="Gene3D" id="3.30.870.10">
    <property type="entry name" value="Endonuclease Chain A"/>
    <property type="match status" value="1"/>
</dbReference>